<accession>A0ABM5JMM0</accession>
<evidence type="ECO:0000313" key="6">
    <source>
        <dbReference type="Proteomes" id="UP001652700"/>
    </source>
</evidence>
<dbReference type="InterPro" id="IPR008733">
    <property type="entry name" value="PEX11"/>
</dbReference>
<keyword evidence="6" id="KW-1185">Reference proteome</keyword>
<dbReference type="PANTHER" id="PTHR20990:SF1">
    <property type="entry name" value="PEROXISOMAL MEMBRANE PROTEIN 11C"/>
    <property type="match status" value="1"/>
</dbReference>
<dbReference type="Proteomes" id="UP001652700">
    <property type="component" value="Unplaced"/>
</dbReference>
<evidence type="ECO:0000313" key="5">
    <source>
        <dbReference type="EnsemblMetazoa" id="XP_050499189.1"/>
    </source>
</evidence>
<dbReference type="RefSeq" id="XP_050499189.1">
    <property type="nucleotide sequence ID" value="XM_050643232.1"/>
</dbReference>
<dbReference type="EnsemblMetazoa" id="XM_050643232.1">
    <property type="protein sequence ID" value="XP_050499189.1"/>
    <property type="gene ID" value="LOC126879890"/>
</dbReference>
<dbReference type="InterPro" id="IPR026510">
    <property type="entry name" value="PEX11C_met"/>
</dbReference>
<evidence type="ECO:0000256" key="2">
    <source>
        <dbReference type="ARBA" id="ARBA00023140"/>
    </source>
</evidence>
<feature type="transmembrane region" description="Helical" evidence="4">
    <location>
        <begin position="204"/>
        <end position="223"/>
    </location>
</feature>
<evidence type="ECO:0000256" key="1">
    <source>
        <dbReference type="ARBA" id="ARBA00023136"/>
    </source>
</evidence>
<keyword evidence="2" id="KW-0576">Peroxisome</keyword>
<protein>
    <recommendedName>
        <fullName evidence="7">Peroxisomal membrane protein 11C</fullName>
    </recommendedName>
</protein>
<comment type="subcellular location">
    <subcellularLocation>
        <location evidence="3">Peroxisome membrane</location>
    </subcellularLocation>
</comment>
<name>A0ABM5JMM0_DIAVI</name>
<evidence type="ECO:0000256" key="4">
    <source>
        <dbReference type="SAM" id="Phobius"/>
    </source>
</evidence>
<dbReference type="PANTHER" id="PTHR20990">
    <property type="entry name" value="PEROXISOMAL BIOGENESIS FACTOR 11"/>
    <property type="match status" value="1"/>
</dbReference>
<reference evidence="5" key="1">
    <citation type="submission" date="2025-05" db="UniProtKB">
        <authorList>
            <consortium name="EnsemblMetazoa"/>
        </authorList>
    </citation>
    <scope>IDENTIFICATION</scope>
</reference>
<evidence type="ECO:0008006" key="7">
    <source>
        <dbReference type="Google" id="ProtNLM"/>
    </source>
</evidence>
<keyword evidence="4" id="KW-1133">Transmembrane helix</keyword>
<dbReference type="Pfam" id="PF05648">
    <property type="entry name" value="PEX11"/>
    <property type="match status" value="1"/>
</dbReference>
<evidence type="ECO:0000256" key="3">
    <source>
        <dbReference type="ARBA" id="ARBA00046271"/>
    </source>
</evidence>
<sequence>MWINVLNETCTLLETYKGRDKILRTLSYVTKLIGGVQKNEALAKKFFIFSSQMSGARATLRLLDDLPMIQYNLQYGTGKNEPDKFMSQLGVLTNIIDQLYYPIEKMSWFAEHKLITGVDNNKWDTASSVCWVISTYLTLVKTLRYIAVLEKHKNSVLPLQSIPIEKVLMTQKYEILTAIRLCLDFIHAVNTLPPGFLWSSKLKVWHVGFIGTLSSLLGIYQIFYKRSLK</sequence>
<proteinExistence type="predicted"/>
<organism evidence="5 6">
    <name type="scientific">Diabrotica virgifera virgifera</name>
    <name type="common">western corn rootworm</name>
    <dbReference type="NCBI Taxonomy" id="50390"/>
    <lineage>
        <taxon>Eukaryota</taxon>
        <taxon>Metazoa</taxon>
        <taxon>Ecdysozoa</taxon>
        <taxon>Arthropoda</taxon>
        <taxon>Hexapoda</taxon>
        <taxon>Insecta</taxon>
        <taxon>Pterygota</taxon>
        <taxon>Neoptera</taxon>
        <taxon>Endopterygota</taxon>
        <taxon>Coleoptera</taxon>
        <taxon>Polyphaga</taxon>
        <taxon>Cucujiformia</taxon>
        <taxon>Chrysomeloidea</taxon>
        <taxon>Chrysomelidae</taxon>
        <taxon>Galerucinae</taxon>
        <taxon>Diabroticina</taxon>
        <taxon>Diabroticites</taxon>
        <taxon>Diabrotica</taxon>
    </lineage>
</organism>
<dbReference type="GeneID" id="126879890"/>
<keyword evidence="1 4" id="KW-0472">Membrane</keyword>
<keyword evidence="4" id="KW-0812">Transmembrane</keyword>